<keyword evidence="2" id="KW-1185">Reference proteome</keyword>
<organism evidence="1 2">
    <name type="scientific">Algoriphagus aestuariicola</name>
    <dbReference type="NCBI Taxonomy" id="1852016"/>
    <lineage>
        <taxon>Bacteria</taxon>
        <taxon>Pseudomonadati</taxon>
        <taxon>Bacteroidota</taxon>
        <taxon>Cytophagia</taxon>
        <taxon>Cytophagales</taxon>
        <taxon>Cyclobacteriaceae</taxon>
        <taxon>Algoriphagus</taxon>
    </lineage>
</organism>
<sequence length="1811" mass="196975">MEKDQLSALLAEVFGHLQLSDAKDTKLWEEGLPLFARSLLVSKDLSIKSESFSFERSQLFAQERITTTQMEKIRETVEKAKSEEQPSKAESTAAANIKVAKEPELKPFVREVPVRTTQLKTSVPAWAAGAKVEKTIGPLQREDGRLVLIDFYKVVKLLGLYQQNSPLPVILFQAEFQTKLVQPVNSPPIEVTKDYKIVAGSVWIRADMLAQTAPTNRYAGLKVVSGKIQLSQNPVLQNGKLVLGAQTGVQVSLDLAQTGAVADPKKKYGKDGLDAKVQTPGKLAFSFTGSTKAQIASVGEGSAELYGQKFVFQQKNAAPSYNTQASRLLIPMTSNQSEIKPAKQKSPLLEFSESALLKGAFWAIPAAELDVDNPLEAAGTGGFLLEGKTGLKCTWQGLQARNLKLLSPLILVDPGRIGVTDLSAGGEGAFQDFGHWKDEQNEHGTSLSVFLNKKSSFLYNSLAEGVELLVASVNAVHYVDRPVMVNGLPVGVKTKDSLLILAGTETKNILYLIDDNILWDNKLPNDKVPKFKSLALALENALFTVTPVNGAMIFGECSADWLRIVRSETILVFGLLGYLPTLPDPYLANIAYLKRLQRGEGTRGFEGIITWLVCQISQKPQDKKADNVKVSFHFGNEALGQQGQGASLGVSGELQASAVSSTTTLSTSSVASAAIMARSANKQEPLPPYEQQATPHIQKYQNEFFALLDVSSNANQVGVSLGVPFSRGRTTGVAVGRSENEAHIEQASNQLFGVEGMEVVVAGSAARIFLLPQVAWEPVYNLTPPGENVLGDPLEFFNYYPNDGGATRIANYHSGQVPLAPKPMVNYTLERYKNQKTPVDALFTLPFGIKALAQLSHTEPRESQKPELNLVEPKFPDELIGGIQIRAIAKDYGKDAMVGAGADSPMFKGFTVQLANILGMNGQPNNTSTLGRSVTRIFNGEFFVDEGTPHILKKRGVPLSKIDFTGYGASTFSNWLSPRAAVANTSQARFDIMLGRTGHEVIQVKSILYPWGIRVVRTITLFRNGSGHVYRTDSGWQAESDGLFDFRYSYIDKNKPIVGQDPDTGETIYHTETVEPYELHTGAIRGLFNVTNIQEDGSVAEYKREKAIVIGTNQFHVDEFGEWSKNLGLPIEQSVILTPVWFDAEVKMDNLVQGHKNGMTPAKKILGYVQISPPNITIPKFDFQALLQMQGGLIGGDVDCVMDLNNSGQMMRITRFDVSPSVKQNNDFMDPIFVAAARGSVILPKDGSWSIVQHETGTGEVTPLPTYIPVPLVREGAWKPGNVLPAAVQTGKLLRMAHPKEILRDPVADTMNFGFLQTTATQKALFLTPSFEFNKSKLFSKTPPAFADAYRLMDSSSIFPNIGDGYSNLGKAVALVGGVDQNGNTVDAFKPGALMDGGRQVFELMGLLAKKDDGTVVEAVQGVAGEVVDRGFKLLTGEANNLLNKAIAFDVPSLDPLYLVNMDALKIYIEYKAKKTDKDNPQPYVDSKLNFDVDSFANDLKDTWKSRVNNVGMVVDLGSFERLMTIKGNFDAQKGKESGYEGGPENPSKLQGLPTPEIEFSEALQPVIDLLQLLASMSTGNYAEVLKKGLQIAMSNAGEIWEYKFEATKEIPLVRFPPEDNLYNAPQCPLRLEAGLALGVYFNAALKVTTDPKQLLPTAGGFIQFKGGLEVMCMTVGGATIYAIGAVELKIACDTKVGPNLTMKFGFGASISVGLPVIGNVSVTFMVGCEIYASAEKISVTAFMMFKGHASLVGGLVSVTIYIEASGTVTRIPAEDKTDCTASVTFGLDISIAFIINISFEETWQEQRQIA</sequence>
<evidence type="ECO:0008006" key="3">
    <source>
        <dbReference type="Google" id="ProtNLM"/>
    </source>
</evidence>
<accession>A0ABS3BP53</accession>
<evidence type="ECO:0000313" key="2">
    <source>
        <dbReference type="Proteomes" id="UP000664698"/>
    </source>
</evidence>
<reference evidence="1 2" key="1">
    <citation type="submission" date="2021-03" db="EMBL/GenBank/DDBJ databases">
        <title>novel species isolated from a fishpond in China.</title>
        <authorList>
            <person name="Lu H."/>
            <person name="Cai Z."/>
        </authorList>
    </citation>
    <scope>NUCLEOTIDE SEQUENCE [LARGE SCALE GENOMIC DNA]</scope>
    <source>
        <strain evidence="1 2">JCM 31546</strain>
    </source>
</reference>
<proteinExistence type="predicted"/>
<protein>
    <recommendedName>
        <fullName evidence="3">LysM domain-containing protein</fullName>
    </recommendedName>
</protein>
<evidence type="ECO:0000313" key="1">
    <source>
        <dbReference type="EMBL" id="MBN7801087.1"/>
    </source>
</evidence>
<gene>
    <name evidence="1" type="ORF">J0A67_09450</name>
</gene>
<dbReference type="RefSeq" id="WP_206569066.1">
    <property type="nucleotide sequence ID" value="NZ_JAFKCW010000002.1"/>
</dbReference>
<dbReference type="EMBL" id="JAFKCW010000002">
    <property type="protein sequence ID" value="MBN7801087.1"/>
    <property type="molecule type" value="Genomic_DNA"/>
</dbReference>
<dbReference type="Proteomes" id="UP000664698">
    <property type="component" value="Unassembled WGS sequence"/>
</dbReference>
<name>A0ABS3BP53_9BACT</name>
<comment type="caution">
    <text evidence="1">The sequence shown here is derived from an EMBL/GenBank/DDBJ whole genome shotgun (WGS) entry which is preliminary data.</text>
</comment>